<dbReference type="InterPro" id="IPR003594">
    <property type="entry name" value="HATPase_dom"/>
</dbReference>
<feature type="domain" description="GGDEF" evidence="15">
    <location>
        <begin position="1118"/>
        <end position="1251"/>
    </location>
</feature>
<dbReference type="SUPFAM" id="SSF55874">
    <property type="entry name" value="ATPase domain of HSP90 chaperone/DNA topoisomerase II/histidine kinase"/>
    <property type="match status" value="1"/>
</dbReference>
<keyword evidence="7" id="KW-0902">Two-component regulatory system</keyword>
<dbReference type="Gene3D" id="3.20.20.450">
    <property type="entry name" value="EAL domain"/>
    <property type="match status" value="1"/>
</dbReference>
<dbReference type="Gene3D" id="1.10.287.130">
    <property type="match status" value="1"/>
</dbReference>
<evidence type="ECO:0000256" key="2">
    <source>
        <dbReference type="ARBA" id="ARBA00004370"/>
    </source>
</evidence>
<evidence type="ECO:0000259" key="15">
    <source>
        <dbReference type="PROSITE" id="PS50887"/>
    </source>
</evidence>
<dbReference type="Gene3D" id="3.30.70.270">
    <property type="match status" value="1"/>
</dbReference>
<evidence type="ECO:0000259" key="13">
    <source>
        <dbReference type="PROSITE" id="PS50883"/>
    </source>
</evidence>
<dbReference type="InterPro" id="IPR001633">
    <property type="entry name" value="EAL_dom"/>
</dbReference>
<dbReference type="NCBIfam" id="TIGR00254">
    <property type="entry name" value="GGDEF"/>
    <property type="match status" value="1"/>
</dbReference>
<organism evidence="17 18">
    <name type="scientific">Thalassotalea insulae</name>
    <dbReference type="NCBI Taxonomy" id="2056778"/>
    <lineage>
        <taxon>Bacteria</taxon>
        <taxon>Pseudomonadati</taxon>
        <taxon>Pseudomonadota</taxon>
        <taxon>Gammaproteobacteria</taxon>
        <taxon>Alteromonadales</taxon>
        <taxon>Colwelliaceae</taxon>
        <taxon>Thalassotalea</taxon>
    </lineage>
</organism>
<dbReference type="CDD" id="cd06225">
    <property type="entry name" value="HAMP"/>
    <property type="match status" value="1"/>
</dbReference>
<dbReference type="SUPFAM" id="SSF141868">
    <property type="entry name" value="EAL domain-like"/>
    <property type="match status" value="1"/>
</dbReference>
<keyword evidence="10" id="KW-0812">Transmembrane</keyword>
<dbReference type="InterPro" id="IPR003660">
    <property type="entry name" value="HAMP_dom"/>
</dbReference>
<comment type="caution">
    <text evidence="17">The sequence shown here is derived from an EMBL/GenBank/DDBJ whole genome shotgun (WGS) entry which is preliminary data.</text>
</comment>
<evidence type="ECO:0000256" key="1">
    <source>
        <dbReference type="ARBA" id="ARBA00000085"/>
    </source>
</evidence>
<dbReference type="SMART" id="SM00388">
    <property type="entry name" value="HisKA"/>
    <property type="match status" value="1"/>
</dbReference>
<evidence type="ECO:0000259" key="14">
    <source>
        <dbReference type="PROSITE" id="PS50885"/>
    </source>
</evidence>
<evidence type="ECO:0000256" key="4">
    <source>
        <dbReference type="ARBA" id="ARBA00022553"/>
    </source>
</evidence>
<feature type="modified residue" description="4-aspartylphosphate" evidence="9">
    <location>
        <position position="1008"/>
    </location>
</feature>
<dbReference type="Gene3D" id="6.10.340.10">
    <property type="match status" value="1"/>
</dbReference>
<dbReference type="InterPro" id="IPR000160">
    <property type="entry name" value="GGDEF_dom"/>
</dbReference>
<dbReference type="InterPro" id="IPR005467">
    <property type="entry name" value="His_kinase_dom"/>
</dbReference>
<feature type="domain" description="Response regulatory" evidence="12">
    <location>
        <begin position="680"/>
        <end position="797"/>
    </location>
</feature>
<protein>
    <recommendedName>
        <fullName evidence="3">histidine kinase</fullName>
        <ecNumber evidence="3">2.7.13.3</ecNumber>
    </recommendedName>
</protein>
<dbReference type="PROSITE" id="PS50887">
    <property type="entry name" value="GGDEF"/>
    <property type="match status" value="1"/>
</dbReference>
<feature type="modified residue" description="4-aspartylphosphate" evidence="9">
    <location>
        <position position="729"/>
    </location>
</feature>
<feature type="transmembrane region" description="Helical" evidence="10">
    <location>
        <begin position="185"/>
        <end position="207"/>
    </location>
</feature>
<dbReference type="PROSITE" id="PS50110">
    <property type="entry name" value="RESPONSE_REGULATORY"/>
    <property type="match status" value="2"/>
</dbReference>
<evidence type="ECO:0000256" key="6">
    <source>
        <dbReference type="ARBA" id="ARBA00022777"/>
    </source>
</evidence>
<dbReference type="CDD" id="cd17546">
    <property type="entry name" value="REC_hyHK_CKI1_RcsC-like"/>
    <property type="match status" value="1"/>
</dbReference>
<gene>
    <name evidence="17" type="ORF">tinsulaeT_30760</name>
</gene>
<evidence type="ECO:0000256" key="9">
    <source>
        <dbReference type="PROSITE-ProRule" id="PRU00169"/>
    </source>
</evidence>
<keyword evidence="10" id="KW-0472">Membrane</keyword>
<dbReference type="PROSITE" id="PS50885">
    <property type="entry name" value="HAMP"/>
    <property type="match status" value="1"/>
</dbReference>
<dbReference type="SMART" id="SM00052">
    <property type="entry name" value="EAL"/>
    <property type="match status" value="1"/>
</dbReference>
<evidence type="ECO:0000256" key="8">
    <source>
        <dbReference type="PROSITE-ProRule" id="PRU00110"/>
    </source>
</evidence>
<dbReference type="Gene3D" id="3.30.565.10">
    <property type="entry name" value="Histidine kinase-like ATPase, C-terminal domain"/>
    <property type="match status" value="1"/>
</dbReference>
<dbReference type="PROSITE" id="PS50894">
    <property type="entry name" value="HPT"/>
    <property type="match status" value="1"/>
</dbReference>
<dbReference type="Pfam" id="PF00672">
    <property type="entry name" value="HAMP"/>
    <property type="match status" value="1"/>
</dbReference>
<keyword evidence="18" id="KW-1185">Reference proteome</keyword>
<evidence type="ECO:0000259" key="12">
    <source>
        <dbReference type="PROSITE" id="PS50110"/>
    </source>
</evidence>
<dbReference type="SUPFAM" id="SSF158472">
    <property type="entry name" value="HAMP domain-like"/>
    <property type="match status" value="1"/>
</dbReference>
<feature type="modified residue" description="Phosphohistidine" evidence="8">
    <location>
        <position position="878"/>
    </location>
</feature>
<dbReference type="SMART" id="SM00387">
    <property type="entry name" value="HATPase_c"/>
    <property type="match status" value="1"/>
</dbReference>
<dbReference type="SMART" id="SM00304">
    <property type="entry name" value="HAMP"/>
    <property type="match status" value="1"/>
</dbReference>
<proteinExistence type="predicted"/>
<dbReference type="EC" id="2.7.13.3" evidence="3"/>
<dbReference type="InterPro" id="IPR003661">
    <property type="entry name" value="HisK_dim/P_dom"/>
</dbReference>
<dbReference type="InterPro" id="IPR036641">
    <property type="entry name" value="HPT_dom_sf"/>
</dbReference>
<dbReference type="PANTHER" id="PTHR44757">
    <property type="entry name" value="DIGUANYLATE CYCLASE DGCP"/>
    <property type="match status" value="1"/>
</dbReference>
<evidence type="ECO:0000313" key="18">
    <source>
        <dbReference type="Proteomes" id="UP001157186"/>
    </source>
</evidence>
<dbReference type="CDD" id="cd00082">
    <property type="entry name" value="HisKA"/>
    <property type="match status" value="1"/>
</dbReference>
<evidence type="ECO:0000259" key="11">
    <source>
        <dbReference type="PROSITE" id="PS50109"/>
    </source>
</evidence>
<dbReference type="SUPFAM" id="SSF55073">
    <property type="entry name" value="Nucleotide cyclase"/>
    <property type="match status" value="1"/>
</dbReference>
<comment type="catalytic activity">
    <reaction evidence="1">
        <text>ATP + protein L-histidine = ADP + protein N-phospho-L-histidine.</text>
        <dbReference type="EC" id="2.7.13.3"/>
    </reaction>
</comment>
<dbReference type="SUPFAM" id="SSF47226">
    <property type="entry name" value="Histidine-containing phosphotransfer domain, HPT domain"/>
    <property type="match status" value="1"/>
</dbReference>
<feature type="domain" description="HPt" evidence="16">
    <location>
        <begin position="839"/>
        <end position="936"/>
    </location>
</feature>
<keyword evidence="4 9" id="KW-0597">Phosphoprotein</keyword>
<dbReference type="Proteomes" id="UP001157186">
    <property type="component" value="Unassembled WGS sequence"/>
</dbReference>
<dbReference type="SUPFAM" id="SSF52172">
    <property type="entry name" value="CheY-like"/>
    <property type="match status" value="2"/>
</dbReference>
<dbReference type="Pfam" id="PF01627">
    <property type="entry name" value="Hpt"/>
    <property type="match status" value="1"/>
</dbReference>
<dbReference type="InterPro" id="IPR029787">
    <property type="entry name" value="Nucleotide_cyclase"/>
</dbReference>
<dbReference type="EMBL" id="BSST01000001">
    <property type="protein sequence ID" value="GLX79736.1"/>
    <property type="molecule type" value="Genomic_DNA"/>
</dbReference>
<dbReference type="InterPro" id="IPR004358">
    <property type="entry name" value="Sig_transdc_His_kin-like_C"/>
</dbReference>
<dbReference type="CDD" id="cd00156">
    <property type="entry name" value="REC"/>
    <property type="match status" value="1"/>
</dbReference>
<dbReference type="PROSITE" id="PS50883">
    <property type="entry name" value="EAL"/>
    <property type="match status" value="1"/>
</dbReference>
<comment type="subcellular location">
    <subcellularLocation>
        <location evidence="2">Membrane</location>
    </subcellularLocation>
</comment>
<dbReference type="InterPro" id="IPR035919">
    <property type="entry name" value="EAL_sf"/>
</dbReference>
<dbReference type="Pfam" id="PF00072">
    <property type="entry name" value="Response_reg"/>
    <property type="match status" value="2"/>
</dbReference>
<keyword evidence="5" id="KW-0808">Transferase</keyword>
<sequence>MEITDKVSQFFLAKLSFRQQLALTFTVGILLLTVVSSIVTTRSSQQTVIKQFVQQGKKTSQNFAEHSKLALLYASEELAKEQVQAALGFPDIIGVTIYRKDGKALLSKGQAPKLQLSKQLMDLPSTEPVYFEDEHSWEFYAPVYSSNDSESEASPFASESPSSELIGFVALIQSKQSLNRISREITLTNMMTSGSLAIILLLGLIVITNSVTRPLKRLASNMRQAEQGSNKVRASLQGPKDIKHMEQAFNTMMDTLDRRQQELERARDSALASAAMKGQFVATVSHELRTPLNSILGMMEMVDDEDLSPKKHYYLNIARESGEHLLRLINDILDFSKLESSKMRLSFESFNLHSLLSDIGELMQLQLNSKHLLFGVRIDPAIPEHLIGDAGRIRQVIINLLGNAAKFTPVGCILVDISLQTMADDKIRLKVAVYDTGIGIEKSAQRLIFQAFSQADSSTTRLYGGSGLGLAISSHLVSIMGGEIGVESQLGQGSCFWFTVNLELTENINPPTANVTLEQLQTPLLVLEGSNSNLNESQALLEQGYSVHSAVNISKATHLLHQASDNGRPYRLILIFDSAMLADVKGFFRQVNEEKRFADPVVLVISAKWKQDDPCIIHHLYYLPSWLKPQQLGAVINHLMLAQLNKRKLPASSAEVKEMVALGEHEQTADLDNVSATVSSIMVVEDNRANQLVVTAMLEKLGHKPIIANHGKEALELLAKHQVALIFMDCHMPVMDGYETTSRIRAQQGVGQHIPIIAMTADAGSDDKKRCFNIGMDDFLLKPLFIKPLEQKLAHWLPSGKAKQRLEEPPVFVKEALPHIDSPQPLIDFNVLAQLKEETGVSFAKLVQAFLEDTPVTLKQLQEAIEQQDMGKIKAYSHLLKGSSATLGASQLSAIAHNIEHQLEDMDQEYMLSEYDELKLIYSRVKDKLIQELKSINFEQLVTDALSNSKISFTQEQPYILIVDDDRSTRLTLRASLEHDNYYLEEASDGNIALSMCQRKMPDLILMDAMMEEMNGFDAMKLILAIESESQPLIIIFTASDDDKMIEKAFECGATDFIPKPVNLHVMRRRVVHLIRTAQAEQHIHKLAYQDQLTNLPNRTLFMEKVNQAMEQATKGEHLLALMFLDLDKFKLINDTQGHDVGDMLLKAVAKRLCHCVRTGDLVVRLGGDEFTILLDNIPSPTVAARVAQKVCNAMREPFNFMKQPICVPVSIGISLFPADGENIRSLMKHADTAMYRAKAGGGDNFQFYEYGMEAELTRRMELERDLRLAMENNELILHYQPQISLTDGHVCGVEALVRWEHPERGLLPPSEFIPLAEESGVILSMGSWILNQSCQQFRQWQELGIDIKFIAVNISIYQLQHDDLLQQVNNCLTVHQLKPECLQLELTESILAEESEQNLNTMNQLRKIGVSLAIDDFGTGYSSLSYLTKFPFDTLKIDRTFVKNLPSDADGAAIASGIIALAHKLRMEVIAEGVEQEEQRNFLAQENCDFIQGYLNCRALPAEEFKTWYQSYNVNLTGANK</sequence>
<evidence type="ECO:0000313" key="17">
    <source>
        <dbReference type="EMBL" id="GLX79736.1"/>
    </source>
</evidence>
<dbReference type="InterPro" id="IPR011006">
    <property type="entry name" value="CheY-like_superfamily"/>
</dbReference>
<name>A0ABQ6GUW4_9GAMM</name>
<dbReference type="CDD" id="cd16922">
    <property type="entry name" value="HATPase_EvgS-ArcB-TorS-like"/>
    <property type="match status" value="1"/>
</dbReference>
<evidence type="ECO:0000259" key="16">
    <source>
        <dbReference type="PROSITE" id="PS50894"/>
    </source>
</evidence>
<dbReference type="Pfam" id="PF02518">
    <property type="entry name" value="HATPase_c"/>
    <property type="match status" value="1"/>
</dbReference>
<reference evidence="17 18" key="1">
    <citation type="submission" date="2023-03" db="EMBL/GenBank/DDBJ databases">
        <title>Draft genome sequence of Thalassotalea insulae KCTC 62186T.</title>
        <authorList>
            <person name="Sawabe T."/>
        </authorList>
    </citation>
    <scope>NUCLEOTIDE SEQUENCE [LARGE SCALE GENOMIC DNA]</scope>
    <source>
        <strain evidence="17 18">KCTC 62186</strain>
    </source>
</reference>
<dbReference type="InterPro" id="IPR043128">
    <property type="entry name" value="Rev_trsase/Diguanyl_cyclase"/>
</dbReference>
<feature type="domain" description="EAL" evidence="13">
    <location>
        <begin position="1260"/>
        <end position="1514"/>
    </location>
</feature>
<dbReference type="CDD" id="cd01948">
    <property type="entry name" value="EAL"/>
    <property type="match status" value="1"/>
</dbReference>
<feature type="domain" description="HAMP" evidence="14">
    <location>
        <begin position="209"/>
        <end position="261"/>
    </location>
</feature>
<dbReference type="Pfam" id="PF00563">
    <property type="entry name" value="EAL"/>
    <property type="match status" value="1"/>
</dbReference>
<dbReference type="PRINTS" id="PR00344">
    <property type="entry name" value="BCTRLSENSOR"/>
</dbReference>
<dbReference type="Gene3D" id="1.20.120.160">
    <property type="entry name" value="HPT domain"/>
    <property type="match status" value="1"/>
</dbReference>
<dbReference type="SMART" id="SM00073">
    <property type="entry name" value="HPT"/>
    <property type="match status" value="1"/>
</dbReference>
<dbReference type="InterPro" id="IPR008207">
    <property type="entry name" value="Sig_transdc_His_kin_Hpt_dom"/>
</dbReference>
<dbReference type="Gene3D" id="3.40.50.2300">
    <property type="match status" value="2"/>
</dbReference>
<dbReference type="InterPro" id="IPR036097">
    <property type="entry name" value="HisK_dim/P_sf"/>
</dbReference>
<keyword evidence="6" id="KW-0418">Kinase</keyword>
<dbReference type="SUPFAM" id="SSF47384">
    <property type="entry name" value="Homodimeric domain of signal transducing histidine kinase"/>
    <property type="match status" value="1"/>
</dbReference>
<dbReference type="InterPro" id="IPR036890">
    <property type="entry name" value="HATPase_C_sf"/>
</dbReference>
<dbReference type="CDD" id="cd01949">
    <property type="entry name" value="GGDEF"/>
    <property type="match status" value="1"/>
</dbReference>
<evidence type="ECO:0000256" key="7">
    <source>
        <dbReference type="ARBA" id="ARBA00023012"/>
    </source>
</evidence>
<feature type="transmembrane region" description="Helical" evidence="10">
    <location>
        <begin position="20"/>
        <end position="40"/>
    </location>
</feature>
<keyword evidence="10" id="KW-1133">Transmembrane helix</keyword>
<dbReference type="InterPro" id="IPR052155">
    <property type="entry name" value="Biofilm_reg_signaling"/>
</dbReference>
<dbReference type="PROSITE" id="PS50109">
    <property type="entry name" value="HIS_KIN"/>
    <property type="match status" value="1"/>
</dbReference>
<evidence type="ECO:0000256" key="3">
    <source>
        <dbReference type="ARBA" id="ARBA00012438"/>
    </source>
</evidence>
<dbReference type="InterPro" id="IPR001789">
    <property type="entry name" value="Sig_transdc_resp-reg_receiver"/>
</dbReference>
<feature type="domain" description="Response regulatory" evidence="12">
    <location>
        <begin position="959"/>
        <end position="1075"/>
    </location>
</feature>
<dbReference type="PANTHER" id="PTHR44757:SF2">
    <property type="entry name" value="BIOFILM ARCHITECTURE MAINTENANCE PROTEIN MBAA"/>
    <property type="match status" value="1"/>
</dbReference>
<evidence type="ECO:0000256" key="10">
    <source>
        <dbReference type="SAM" id="Phobius"/>
    </source>
</evidence>
<accession>A0ABQ6GUW4</accession>
<dbReference type="RefSeq" id="WP_284245667.1">
    <property type="nucleotide sequence ID" value="NZ_BSST01000001.1"/>
</dbReference>
<dbReference type="SMART" id="SM00267">
    <property type="entry name" value="GGDEF"/>
    <property type="match status" value="1"/>
</dbReference>
<feature type="domain" description="Histidine kinase" evidence="11">
    <location>
        <begin position="283"/>
        <end position="504"/>
    </location>
</feature>
<dbReference type="Pfam" id="PF00512">
    <property type="entry name" value="HisKA"/>
    <property type="match status" value="1"/>
</dbReference>
<dbReference type="SMART" id="SM00448">
    <property type="entry name" value="REC"/>
    <property type="match status" value="2"/>
</dbReference>
<evidence type="ECO:0000256" key="5">
    <source>
        <dbReference type="ARBA" id="ARBA00022679"/>
    </source>
</evidence>
<dbReference type="Pfam" id="PF00990">
    <property type="entry name" value="GGDEF"/>
    <property type="match status" value="1"/>
</dbReference>